<dbReference type="Proteomes" id="UP001054252">
    <property type="component" value="Unassembled WGS sequence"/>
</dbReference>
<feature type="transmembrane region" description="Helical" evidence="1">
    <location>
        <begin position="6"/>
        <end position="25"/>
    </location>
</feature>
<evidence type="ECO:0000313" key="3">
    <source>
        <dbReference type="Proteomes" id="UP001054252"/>
    </source>
</evidence>
<accession>A0AAV5M277</accession>
<dbReference type="EMBL" id="BPVZ01000164">
    <property type="protein sequence ID" value="GKV43053.1"/>
    <property type="molecule type" value="Genomic_DNA"/>
</dbReference>
<comment type="caution">
    <text evidence="2">The sequence shown here is derived from an EMBL/GenBank/DDBJ whole genome shotgun (WGS) entry which is preliminary data.</text>
</comment>
<proteinExistence type="predicted"/>
<keyword evidence="3" id="KW-1185">Reference proteome</keyword>
<reference evidence="2 3" key="1">
    <citation type="journal article" date="2021" name="Commun. Biol.">
        <title>The genome of Shorea leprosula (Dipterocarpaceae) highlights the ecological relevance of drought in aseasonal tropical rainforests.</title>
        <authorList>
            <person name="Ng K.K.S."/>
            <person name="Kobayashi M.J."/>
            <person name="Fawcett J.A."/>
            <person name="Hatakeyama M."/>
            <person name="Paape T."/>
            <person name="Ng C.H."/>
            <person name="Ang C.C."/>
            <person name="Tnah L.H."/>
            <person name="Lee C.T."/>
            <person name="Nishiyama T."/>
            <person name="Sese J."/>
            <person name="O'Brien M.J."/>
            <person name="Copetti D."/>
            <person name="Mohd Noor M.I."/>
            <person name="Ong R.C."/>
            <person name="Putra M."/>
            <person name="Sireger I.Z."/>
            <person name="Indrioko S."/>
            <person name="Kosugi Y."/>
            <person name="Izuno A."/>
            <person name="Isagi Y."/>
            <person name="Lee S.L."/>
            <person name="Shimizu K.K."/>
        </authorList>
    </citation>
    <scope>NUCLEOTIDE SEQUENCE [LARGE SCALE GENOMIC DNA]</scope>
    <source>
        <strain evidence="2">214</strain>
    </source>
</reference>
<organism evidence="2 3">
    <name type="scientific">Rubroshorea leprosula</name>
    <dbReference type="NCBI Taxonomy" id="152421"/>
    <lineage>
        <taxon>Eukaryota</taxon>
        <taxon>Viridiplantae</taxon>
        <taxon>Streptophyta</taxon>
        <taxon>Embryophyta</taxon>
        <taxon>Tracheophyta</taxon>
        <taxon>Spermatophyta</taxon>
        <taxon>Magnoliopsida</taxon>
        <taxon>eudicotyledons</taxon>
        <taxon>Gunneridae</taxon>
        <taxon>Pentapetalae</taxon>
        <taxon>rosids</taxon>
        <taxon>malvids</taxon>
        <taxon>Malvales</taxon>
        <taxon>Dipterocarpaceae</taxon>
        <taxon>Rubroshorea</taxon>
    </lineage>
</organism>
<name>A0AAV5M277_9ROSI</name>
<protein>
    <submittedName>
        <fullName evidence="2">Uncharacterized protein</fullName>
    </submittedName>
</protein>
<evidence type="ECO:0000313" key="2">
    <source>
        <dbReference type="EMBL" id="GKV43053.1"/>
    </source>
</evidence>
<keyword evidence="1" id="KW-1133">Transmembrane helix</keyword>
<sequence length="39" mass="4739">MHVRDLLFLYLLLEVGLFISHRVIVNRWYVYVYQLALAT</sequence>
<evidence type="ECO:0000256" key="1">
    <source>
        <dbReference type="SAM" id="Phobius"/>
    </source>
</evidence>
<keyword evidence="1" id="KW-0812">Transmembrane</keyword>
<gene>
    <name evidence="2" type="ORF">SLEP1_g50394</name>
</gene>
<keyword evidence="1" id="KW-0472">Membrane</keyword>
<dbReference type="AlphaFoldDB" id="A0AAV5M277"/>